<evidence type="ECO:0000256" key="4">
    <source>
        <dbReference type="ARBA" id="ARBA00022729"/>
    </source>
</evidence>
<feature type="signal peptide" evidence="9">
    <location>
        <begin position="1"/>
        <end position="20"/>
    </location>
</feature>
<keyword evidence="12" id="KW-1185">Reference proteome</keyword>
<sequence>MLKVQGLLFAVLLLCSAVAGQLSTASTAAPRIAVVGAGVGGACSAHFLRELLGPDAAIHVFDKGPVGGRTQTLTYDGLVLEAGASIVFEQNLYFRDLADALGLERVDPSLSSSDDLFSIFDGQHMVFQQSAWAPITLARMLWRYGLNYWRFKAGPQGMLKRFLTIYDYQANGTAFETPEQLLRSTGLYRPTQQTMAALLQEVLGSSGPALRFGSELAAAVNRVNYNQGNALNALAGMVSMLPTVDSRVFAIKGGNRRLPEELLKNASALVHARAVQTVAKSGMGYTLKLAEKEPGVNQAALDTFDAIILATPLELSNLSIEGIALPHLPPRKYQSTITTFVRGVLDPAYFGEAHPIKGSVFVSEAAATPFSVIAPKKSYDDGSTLYKFFSESELSPLVLSKIFTNFTVVASHPWFAYPKFHPPEQFAPFKLADGLFYGNAWENAASAMEVACIGGRNSALLVLQHLQKARGFLIFQGGTRHHAAASRPAHDSRHPTQYPQQPPQQPGQYPNVYKPDGSAPASYPPVGKGDQPSPV</sequence>
<comment type="caution">
    <text evidence="11">The sequence shown here is derived from an EMBL/GenBank/DDBJ whole genome shotgun (WGS) entry which is preliminary data.</text>
</comment>
<evidence type="ECO:0000256" key="9">
    <source>
        <dbReference type="SAM" id="SignalP"/>
    </source>
</evidence>
<dbReference type="InterPro" id="IPR036188">
    <property type="entry name" value="FAD/NAD-bd_sf"/>
</dbReference>
<accession>A0AAW1QQ88</accession>
<evidence type="ECO:0000313" key="12">
    <source>
        <dbReference type="Proteomes" id="UP001489004"/>
    </source>
</evidence>
<dbReference type="GO" id="GO:0001735">
    <property type="term" value="F:prenylcysteine oxidase activity"/>
    <property type="evidence" value="ECO:0007669"/>
    <property type="project" value="InterPro"/>
</dbReference>
<dbReference type="SUPFAM" id="SSF51905">
    <property type="entry name" value="FAD/NAD(P)-binding domain"/>
    <property type="match status" value="1"/>
</dbReference>
<dbReference type="GO" id="GO:0030327">
    <property type="term" value="P:prenylated protein catabolic process"/>
    <property type="evidence" value="ECO:0007669"/>
    <property type="project" value="TreeGrafter"/>
</dbReference>
<dbReference type="PANTHER" id="PTHR15944:SF0">
    <property type="entry name" value="PRENYLCYSTEINE LYASE DOMAIN-CONTAINING PROTEIN"/>
    <property type="match status" value="1"/>
</dbReference>
<keyword evidence="7" id="KW-0325">Glycoprotein</keyword>
<evidence type="ECO:0000256" key="5">
    <source>
        <dbReference type="ARBA" id="ARBA00022827"/>
    </source>
</evidence>
<feature type="chain" id="PRO_5043508828" description="Prenylcysteine lyase domain-containing protein" evidence="9">
    <location>
        <begin position="21"/>
        <end position="535"/>
    </location>
</feature>
<evidence type="ECO:0000256" key="1">
    <source>
        <dbReference type="ARBA" id="ARBA00001974"/>
    </source>
</evidence>
<dbReference type="GO" id="GO:0030328">
    <property type="term" value="P:prenylcysteine catabolic process"/>
    <property type="evidence" value="ECO:0007669"/>
    <property type="project" value="InterPro"/>
</dbReference>
<feature type="region of interest" description="Disordered" evidence="8">
    <location>
        <begin position="483"/>
        <end position="535"/>
    </location>
</feature>
<name>A0AAW1QQ88_9CHLO</name>
<comment type="similarity">
    <text evidence="2">Belongs to the prenylcysteine oxidase family.</text>
</comment>
<dbReference type="InterPro" id="IPR017046">
    <property type="entry name" value="Prenylcysteine_Oxase1"/>
</dbReference>
<keyword evidence="4 9" id="KW-0732">Signal</keyword>
<evidence type="ECO:0000313" key="11">
    <source>
        <dbReference type="EMBL" id="KAK9823597.1"/>
    </source>
</evidence>
<protein>
    <recommendedName>
        <fullName evidence="10">Prenylcysteine lyase domain-containing protein</fullName>
    </recommendedName>
</protein>
<evidence type="ECO:0000256" key="7">
    <source>
        <dbReference type="ARBA" id="ARBA00023180"/>
    </source>
</evidence>
<evidence type="ECO:0000256" key="6">
    <source>
        <dbReference type="ARBA" id="ARBA00023002"/>
    </source>
</evidence>
<evidence type="ECO:0000259" key="10">
    <source>
        <dbReference type="Pfam" id="PF07156"/>
    </source>
</evidence>
<gene>
    <name evidence="11" type="ORF">WJX72_004119</name>
</gene>
<feature type="domain" description="Prenylcysteine lyase" evidence="10">
    <location>
        <begin position="127"/>
        <end position="468"/>
    </location>
</feature>
<proteinExistence type="inferred from homology"/>
<evidence type="ECO:0000256" key="2">
    <source>
        <dbReference type="ARBA" id="ARBA00009967"/>
    </source>
</evidence>
<dbReference type="Proteomes" id="UP001489004">
    <property type="component" value="Unassembled WGS sequence"/>
</dbReference>
<dbReference type="Pfam" id="PF13450">
    <property type="entry name" value="NAD_binding_8"/>
    <property type="match status" value="1"/>
</dbReference>
<dbReference type="InterPro" id="IPR010795">
    <property type="entry name" value="Prenylcys_lyase"/>
</dbReference>
<dbReference type="EMBL" id="JALJOR010000002">
    <property type="protein sequence ID" value="KAK9823597.1"/>
    <property type="molecule type" value="Genomic_DNA"/>
</dbReference>
<dbReference type="Pfam" id="PF07156">
    <property type="entry name" value="Prenylcys_lyase"/>
    <property type="match status" value="1"/>
</dbReference>
<evidence type="ECO:0000256" key="8">
    <source>
        <dbReference type="SAM" id="MobiDB-lite"/>
    </source>
</evidence>
<keyword evidence="6" id="KW-0560">Oxidoreductase</keyword>
<dbReference type="PANTHER" id="PTHR15944">
    <property type="entry name" value="FARNESYLCYSTEINE LYASE"/>
    <property type="match status" value="1"/>
</dbReference>
<reference evidence="11 12" key="1">
    <citation type="journal article" date="2024" name="Nat. Commun.">
        <title>Phylogenomics reveals the evolutionary origins of lichenization in chlorophyte algae.</title>
        <authorList>
            <person name="Puginier C."/>
            <person name="Libourel C."/>
            <person name="Otte J."/>
            <person name="Skaloud P."/>
            <person name="Haon M."/>
            <person name="Grisel S."/>
            <person name="Petersen M."/>
            <person name="Berrin J.G."/>
            <person name="Delaux P.M."/>
            <person name="Dal Grande F."/>
            <person name="Keller J."/>
        </authorList>
    </citation>
    <scope>NUCLEOTIDE SEQUENCE [LARGE SCALE GENOMIC DNA]</scope>
    <source>
        <strain evidence="11 12">SAG 2043</strain>
    </source>
</reference>
<organism evidence="11 12">
    <name type="scientific">[Myrmecia] bisecta</name>
    <dbReference type="NCBI Taxonomy" id="41462"/>
    <lineage>
        <taxon>Eukaryota</taxon>
        <taxon>Viridiplantae</taxon>
        <taxon>Chlorophyta</taxon>
        <taxon>core chlorophytes</taxon>
        <taxon>Trebouxiophyceae</taxon>
        <taxon>Trebouxiales</taxon>
        <taxon>Trebouxiaceae</taxon>
        <taxon>Myrmecia</taxon>
    </lineage>
</organism>
<keyword evidence="5" id="KW-0274">FAD</keyword>
<dbReference type="AlphaFoldDB" id="A0AAW1QQ88"/>
<comment type="cofactor">
    <cofactor evidence="1">
        <name>FAD</name>
        <dbReference type="ChEBI" id="CHEBI:57692"/>
    </cofactor>
</comment>
<evidence type="ECO:0000256" key="3">
    <source>
        <dbReference type="ARBA" id="ARBA00022630"/>
    </source>
</evidence>
<dbReference type="Gene3D" id="3.50.50.60">
    <property type="entry name" value="FAD/NAD(P)-binding domain"/>
    <property type="match status" value="1"/>
</dbReference>
<keyword evidence="3" id="KW-0285">Flavoprotein</keyword>